<comment type="caution">
    <text evidence="10">The sequence shown here is derived from an EMBL/GenBank/DDBJ whole genome shotgun (WGS) entry which is preliminary data.</text>
</comment>
<comment type="subcellular location">
    <subcellularLocation>
        <location evidence="1">Cell membrane</location>
        <topology evidence="1">Multi-pass membrane protein</topology>
    </subcellularLocation>
</comment>
<evidence type="ECO:0000256" key="3">
    <source>
        <dbReference type="ARBA" id="ARBA00022692"/>
    </source>
</evidence>
<feature type="transmembrane region" description="Helical" evidence="7">
    <location>
        <begin position="810"/>
        <end position="830"/>
    </location>
</feature>
<reference evidence="10 11" key="1">
    <citation type="submission" date="2019-07" db="EMBL/GenBank/DDBJ databases">
        <title>Whole genome shotgun sequence of Cellulomonas aerilata NBRC 106308.</title>
        <authorList>
            <person name="Hosoyama A."/>
            <person name="Uohara A."/>
            <person name="Ohji S."/>
            <person name="Ichikawa N."/>
        </authorList>
    </citation>
    <scope>NUCLEOTIDE SEQUENCE [LARGE SCALE GENOMIC DNA]</scope>
    <source>
        <strain evidence="10 11">NBRC 106308</strain>
    </source>
</reference>
<dbReference type="InterPro" id="IPR025857">
    <property type="entry name" value="MacB_PCD"/>
</dbReference>
<feature type="domain" description="ABC3 transporter permease C-terminal" evidence="8">
    <location>
        <begin position="721"/>
        <end position="836"/>
    </location>
</feature>
<evidence type="ECO:0000256" key="2">
    <source>
        <dbReference type="ARBA" id="ARBA00022475"/>
    </source>
</evidence>
<dbReference type="Proteomes" id="UP000321181">
    <property type="component" value="Unassembled WGS sequence"/>
</dbReference>
<evidence type="ECO:0000256" key="1">
    <source>
        <dbReference type="ARBA" id="ARBA00004651"/>
    </source>
</evidence>
<dbReference type="InterPro" id="IPR050250">
    <property type="entry name" value="Macrolide_Exporter_MacB"/>
</dbReference>
<feature type="transmembrane region" description="Helical" evidence="7">
    <location>
        <begin position="315"/>
        <end position="346"/>
    </location>
</feature>
<keyword evidence="11" id="KW-1185">Reference proteome</keyword>
<dbReference type="EMBL" id="BJYY01000013">
    <property type="protein sequence ID" value="GEO34151.1"/>
    <property type="molecule type" value="Genomic_DNA"/>
</dbReference>
<evidence type="ECO:0000259" key="9">
    <source>
        <dbReference type="Pfam" id="PF12704"/>
    </source>
</evidence>
<dbReference type="PANTHER" id="PTHR30572:SF4">
    <property type="entry name" value="ABC TRANSPORTER PERMEASE YTRF"/>
    <property type="match status" value="1"/>
</dbReference>
<feature type="transmembrane region" description="Helical" evidence="7">
    <location>
        <begin position="717"/>
        <end position="742"/>
    </location>
</feature>
<proteinExistence type="inferred from homology"/>
<evidence type="ECO:0000313" key="10">
    <source>
        <dbReference type="EMBL" id="GEO34151.1"/>
    </source>
</evidence>
<feature type="domain" description="MacB-like periplasmic core" evidence="9">
    <location>
        <begin position="484"/>
        <end position="687"/>
    </location>
</feature>
<evidence type="ECO:0000256" key="7">
    <source>
        <dbReference type="SAM" id="Phobius"/>
    </source>
</evidence>
<name>A0A512DCE3_9CELL</name>
<dbReference type="InterPro" id="IPR003838">
    <property type="entry name" value="ABC3_permease_C"/>
</dbReference>
<keyword evidence="3 7" id="KW-0812">Transmembrane</keyword>
<feature type="transmembrane region" description="Helical" evidence="7">
    <location>
        <begin position="485"/>
        <end position="504"/>
    </location>
</feature>
<protein>
    <submittedName>
        <fullName evidence="10">ABC transporter permease</fullName>
    </submittedName>
</protein>
<dbReference type="GO" id="GO:0022857">
    <property type="term" value="F:transmembrane transporter activity"/>
    <property type="evidence" value="ECO:0007669"/>
    <property type="project" value="TreeGrafter"/>
</dbReference>
<evidence type="ECO:0000256" key="6">
    <source>
        <dbReference type="ARBA" id="ARBA00038076"/>
    </source>
</evidence>
<dbReference type="RefSeq" id="WP_146903227.1">
    <property type="nucleotide sequence ID" value="NZ_BAAARM010000003.1"/>
</dbReference>
<keyword evidence="2" id="KW-1003">Cell membrane</keyword>
<organism evidence="10 11">
    <name type="scientific">Cellulomonas aerilata</name>
    <dbReference type="NCBI Taxonomy" id="515326"/>
    <lineage>
        <taxon>Bacteria</taxon>
        <taxon>Bacillati</taxon>
        <taxon>Actinomycetota</taxon>
        <taxon>Actinomycetes</taxon>
        <taxon>Micrococcales</taxon>
        <taxon>Cellulomonadaceae</taxon>
        <taxon>Cellulomonas</taxon>
    </lineage>
</organism>
<dbReference type="PANTHER" id="PTHR30572">
    <property type="entry name" value="MEMBRANE COMPONENT OF TRANSPORTER-RELATED"/>
    <property type="match status" value="1"/>
</dbReference>
<feature type="transmembrane region" description="Helical" evidence="7">
    <location>
        <begin position="358"/>
        <end position="377"/>
    </location>
</feature>
<keyword evidence="5 7" id="KW-0472">Membrane</keyword>
<feature type="transmembrane region" description="Helical" evidence="7">
    <location>
        <begin position="770"/>
        <end position="790"/>
    </location>
</feature>
<dbReference type="Pfam" id="PF12704">
    <property type="entry name" value="MacB_PCD"/>
    <property type="match status" value="2"/>
</dbReference>
<accession>A0A512DCE3</accession>
<feature type="domain" description="MacB-like periplasmic core" evidence="9">
    <location>
        <begin position="17"/>
        <end position="228"/>
    </location>
</feature>
<gene>
    <name evidence="10" type="ORF">CAE01nite_18760</name>
</gene>
<feature type="domain" description="ABC3 transporter permease C-terminal" evidence="8">
    <location>
        <begin position="265"/>
        <end position="383"/>
    </location>
</feature>
<evidence type="ECO:0000313" key="11">
    <source>
        <dbReference type="Proteomes" id="UP000321181"/>
    </source>
</evidence>
<feature type="transmembrane region" description="Helical" evidence="7">
    <location>
        <begin position="430"/>
        <end position="449"/>
    </location>
</feature>
<evidence type="ECO:0000259" key="8">
    <source>
        <dbReference type="Pfam" id="PF02687"/>
    </source>
</evidence>
<dbReference type="OrthoDB" id="9780560at2"/>
<evidence type="ECO:0000256" key="4">
    <source>
        <dbReference type="ARBA" id="ARBA00022989"/>
    </source>
</evidence>
<feature type="transmembrane region" description="Helical" evidence="7">
    <location>
        <begin position="255"/>
        <end position="279"/>
    </location>
</feature>
<sequence length="844" mass="85772">MWKVTLAGVRGHLVRLLLTCLAVTLGTAFVAGSFVLTDSLDRTFSAIFSTAESTDAVVRLPQDDDDEAAGPELPGLEIGLAEDIEGLDGVDRAVPQLTGSALLQGADGTAVRSGGAPSQGFAWDPDDPAVRLLDGRGVEAADEVVVEETTLERSGLAVGDETVVIVNGTPSDVTIVGEATNDLPTAGATVVFVEAALAREQFAPTGVVQSILVTGVEGSTQEEVVATVAPLVPDGAEVITGQQQADETQRTLQEALGFVTTFLLVFAGVALFVGAFIIFNTFTMLVAQRTRELALLRAVGASRGQVVRSVLAEAVLVGLAGAAAGLGLGVGLAAALQALVASLFGLQLDGLPVQPRTVVATFVVGVVVTAVAAVLPARRASATAPVAAMRDDQALPSTTVRTRAAAGLGLAAGGAAAMALVLTDRITENALPVLGTGVAAVFLGIAIASPAVSKPVVWLLTAPLARTAVGRLAQRNALRNPRRTAATASALMVGVALVGAVSVLSSSATASVADIVENELEGELVVSDGGPPTIPVGVADQVARVDGVAAVLALPFTPAELDGDDALAMTVDPGTLPDLVTLTALEGSLDELGEGVWLSESAAEEVGADVGDSVLVQVGTGESADREVLAVHEDSQIIGSDVLVSADVYAAGTADLQSRDGSGGVQYVVVDVADGSDVAEVRERVTDVAAQYLTLSVLDAGEFTGEQTAQINTVLGLLYALLGLSLVIATLGVVNTLALSVVERTREIGLLRAIGLTRPQLRRTMTIESVATTVFGALLGVTLGLAFGVALQQELVDDGLEVLSVPWPTVVVVLVGSAVVGVLAAVLPAWRATRIDVLRAITTD</sequence>
<dbReference type="GO" id="GO:0005886">
    <property type="term" value="C:plasma membrane"/>
    <property type="evidence" value="ECO:0007669"/>
    <property type="project" value="UniProtKB-SubCell"/>
</dbReference>
<comment type="similarity">
    <text evidence="6">Belongs to the ABC-4 integral membrane protein family.</text>
</comment>
<keyword evidence="4 7" id="KW-1133">Transmembrane helix</keyword>
<dbReference type="AlphaFoldDB" id="A0A512DCE3"/>
<feature type="transmembrane region" description="Helical" evidence="7">
    <location>
        <begin position="12"/>
        <end position="36"/>
    </location>
</feature>
<dbReference type="Pfam" id="PF02687">
    <property type="entry name" value="FtsX"/>
    <property type="match status" value="2"/>
</dbReference>
<feature type="transmembrane region" description="Helical" evidence="7">
    <location>
        <begin position="404"/>
        <end position="423"/>
    </location>
</feature>
<evidence type="ECO:0000256" key="5">
    <source>
        <dbReference type="ARBA" id="ARBA00023136"/>
    </source>
</evidence>